<keyword evidence="4" id="KW-1185">Reference proteome</keyword>
<dbReference type="PANTHER" id="PTHR43762">
    <property type="entry name" value="L-GULONOLACTONE OXIDASE"/>
    <property type="match status" value="1"/>
</dbReference>
<accession>A0ABU2N6D7</accession>
<dbReference type="PANTHER" id="PTHR43762:SF1">
    <property type="entry name" value="D-ARABINONO-1,4-LACTONE OXIDASE"/>
    <property type="match status" value="1"/>
</dbReference>
<dbReference type="Gene3D" id="3.30.70.2520">
    <property type="match status" value="1"/>
</dbReference>
<dbReference type="Gene3D" id="1.10.45.10">
    <property type="entry name" value="Vanillyl-alcohol Oxidase, Chain A, domain 4"/>
    <property type="match status" value="1"/>
</dbReference>
<dbReference type="InterPro" id="IPR036318">
    <property type="entry name" value="FAD-bd_PCMH-like_sf"/>
</dbReference>
<dbReference type="PROSITE" id="PS51387">
    <property type="entry name" value="FAD_PCMH"/>
    <property type="match status" value="1"/>
</dbReference>
<evidence type="ECO:0000313" key="3">
    <source>
        <dbReference type="EMBL" id="MDT0348264.1"/>
    </source>
</evidence>
<dbReference type="InterPro" id="IPR006094">
    <property type="entry name" value="Oxid_FAD_bind_N"/>
</dbReference>
<dbReference type="Gene3D" id="3.30.43.10">
    <property type="entry name" value="Uridine Diphospho-n-acetylenolpyruvylglucosamine Reductase, domain 2"/>
    <property type="match status" value="1"/>
</dbReference>
<dbReference type="Proteomes" id="UP001183202">
    <property type="component" value="Unassembled WGS sequence"/>
</dbReference>
<evidence type="ECO:0000259" key="2">
    <source>
        <dbReference type="PROSITE" id="PS51387"/>
    </source>
</evidence>
<dbReference type="PIRSF" id="PIRSF000136">
    <property type="entry name" value="LGO_GLO"/>
    <property type="match status" value="1"/>
</dbReference>
<gene>
    <name evidence="3" type="ORF">RM445_01845</name>
</gene>
<dbReference type="InterPro" id="IPR007173">
    <property type="entry name" value="ALO_C"/>
</dbReference>
<reference evidence="4" key="1">
    <citation type="submission" date="2023-07" db="EMBL/GenBank/DDBJ databases">
        <title>30 novel species of actinomycetes from the DSMZ collection.</title>
        <authorList>
            <person name="Nouioui I."/>
        </authorList>
    </citation>
    <scope>NUCLEOTIDE SEQUENCE [LARGE SCALE GENOMIC DNA]</scope>
    <source>
        <strain evidence="4">DSM 45834</strain>
    </source>
</reference>
<organism evidence="3 4">
    <name type="scientific">Pseudonocardia charpentierae</name>
    <dbReference type="NCBI Taxonomy" id="3075545"/>
    <lineage>
        <taxon>Bacteria</taxon>
        <taxon>Bacillati</taxon>
        <taxon>Actinomycetota</taxon>
        <taxon>Actinomycetes</taxon>
        <taxon>Pseudonocardiales</taxon>
        <taxon>Pseudonocardiaceae</taxon>
        <taxon>Pseudonocardia</taxon>
    </lineage>
</organism>
<proteinExistence type="predicted"/>
<dbReference type="InterPro" id="IPR016167">
    <property type="entry name" value="FAD-bd_PCMH_sub1"/>
</dbReference>
<sequence length="417" mass="44427">MWTNWSGGLQSRPRATDRPLDEAGVVAAVRRAAGRGQRIRPVGARWSWSPVAVSDDVALDTSALTGIVASDAQRVRVRAGEKLHDLLAELARHDLSLDVVPRGDGVTVGGAVSTGTHGSGARIGSLSSLVRAVRLVDGRGELHRIDGPDLDAVRVGLGALGVLTEVDLDVVPERTLSAGEELRPLVALLDDGFLEVHDWTELEVFPDGTALARWADPVEAEPVEERGVAGRAVAVGSAAAVGSAHALSRVVPRLAPALRRSASRWSGSTVGPAHRVLVAERPVRAEVSEWALPREALGRALRELDAATAARGLVPRMPVLVRVGAAETGWLHPAFGRDTAWVAVRVRNGTDPEPLFSLVSSVLGDVGGRPHWATRHDWTAPDVDAAYARASDFRRVRDRLDPDRRFANPHLDAVLGP</sequence>
<dbReference type="Gene3D" id="3.30.465.10">
    <property type="match status" value="1"/>
</dbReference>
<dbReference type="Pfam" id="PF01565">
    <property type="entry name" value="FAD_binding_4"/>
    <property type="match status" value="1"/>
</dbReference>
<comment type="caution">
    <text evidence="3">The sequence shown here is derived from an EMBL/GenBank/DDBJ whole genome shotgun (WGS) entry which is preliminary data.</text>
</comment>
<dbReference type="Pfam" id="PF04030">
    <property type="entry name" value="ALO"/>
    <property type="match status" value="1"/>
</dbReference>
<dbReference type="InterPro" id="IPR010031">
    <property type="entry name" value="FAD_lactone_oxidase-like"/>
</dbReference>
<dbReference type="RefSeq" id="WP_311554161.1">
    <property type="nucleotide sequence ID" value="NZ_JAVREJ010000001.1"/>
</dbReference>
<name>A0ABU2N6D7_9PSEU</name>
<dbReference type="SUPFAM" id="SSF56176">
    <property type="entry name" value="FAD-binding/transporter-associated domain-like"/>
    <property type="match status" value="1"/>
</dbReference>
<dbReference type="InterPro" id="IPR016166">
    <property type="entry name" value="FAD-bd_PCMH"/>
</dbReference>
<dbReference type="InterPro" id="IPR016169">
    <property type="entry name" value="FAD-bd_PCMH_sub2"/>
</dbReference>
<evidence type="ECO:0000313" key="4">
    <source>
        <dbReference type="Proteomes" id="UP001183202"/>
    </source>
</evidence>
<protein>
    <submittedName>
        <fullName evidence="3">D-arabinono-1,4-lactone oxidase</fullName>
    </submittedName>
</protein>
<feature type="domain" description="FAD-binding PCMH-type" evidence="2">
    <location>
        <begin position="9"/>
        <end position="173"/>
    </location>
</feature>
<keyword evidence="1" id="KW-0560">Oxidoreductase</keyword>
<dbReference type="InterPro" id="IPR016171">
    <property type="entry name" value="Vanillyl_alc_oxidase_C-sub2"/>
</dbReference>
<evidence type="ECO:0000256" key="1">
    <source>
        <dbReference type="ARBA" id="ARBA00023002"/>
    </source>
</evidence>
<dbReference type="EMBL" id="JAVREJ010000001">
    <property type="protein sequence ID" value="MDT0348264.1"/>
    <property type="molecule type" value="Genomic_DNA"/>
</dbReference>